<protein>
    <recommendedName>
        <fullName evidence="2">Heterokaryon incompatibility domain-containing protein</fullName>
    </recommendedName>
</protein>
<dbReference type="InterPro" id="IPR010730">
    <property type="entry name" value="HET"/>
</dbReference>
<dbReference type="PANTHER" id="PTHR24148">
    <property type="entry name" value="ANKYRIN REPEAT DOMAIN-CONTAINING PROTEIN 39 HOMOLOG-RELATED"/>
    <property type="match status" value="1"/>
</dbReference>
<feature type="compositionally biased region" description="Polar residues" evidence="1">
    <location>
        <begin position="11"/>
        <end position="28"/>
    </location>
</feature>
<dbReference type="InterPro" id="IPR052895">
    <property type="entry name" value="HetReg/Transcr_Mod"/>
</dbReference>
<evidence type="ECO:0000313" key="3">
    <source>
        <dbReference type="EMBL" id="KAL2050977.1"/>
    </source>
</evidence>
<evidence type="ECO:0000256" key="1">
    <source>
        <dbReference type="SAM" id="MobiDB-lite"/>
    </source>
</evidence>
<evidence type="ECO:0000313" key="4">
    <source>
        <dbReference type="Proteomes" id="UP001590951"/>
    </source>
</evidence>
<reference evidence="3 4" key="1">
    <citation type="submission" date="2024-09" db="EMBL/GenBank/DDBJ databases">
        <title>Rethinking Asexuality: The Enigmatic Case of Functional Sexual Genes in Lepraria (Stereocaulaceae).</title>
        <authorList>
            <person name="Doellman M."/>
            <person name="Sun Y."/>
            <person name="Barcenas-Pena A."/>
            <person name="Lumbsch H.T."/>
            <person name="Grewe F."/>
        </authorList>
    </citation>
    <scope>NUCLEOTIDE SEQUENCE [LARGE SCALE GENOMIC DNA]</scope>
    <source>
        <strain evidence="3 4">Grewe 0041</strain>
    </source>
</reference>
<feature type="region of interest" description="Disordered" evidence="1">
    <location>
        <begin position="1"/>
        <end position="28"/>
    </location>
</feature>
<evidence type="ECO:0000259" key="2">
    <source>
        <dbReference type="Pfam" id="PF06985"/>
    </source>
</evidence>
<dbReference type="PANTHER" id="PTHR24148:SF82">
    <property type="entry name" value="HETEROKARYON INCOMPATIBILITY DOMAIN-CONTAINING PROTEIN"/>
    <property type="match status" value="1"/>
</dbReference>
<dbReference type="EMBL" id="JBHFEH010000040">
    <property type="protein sequence ID" value="KAL2050977.1"/>
    <property type="molecule type" value="Genomic_DNA"/>
</dbReference>
<name>A0ABR4AZ96_9LECA</name>
<accession>A0ABR4AZ96</accession>
<organism evidence="3 4">
    <name type="scientific">Lepraria finkii</name>
    <dbReference type="NCBI Taxonomy" id="1340010"/>
    <lineage>
        <taxon>Eukaryota</taxon>
        <taxon>Fungi</taxon>
        <taxon>Dikarya</taxon>
        <taxon>Ascomycota</taxon>
        <taxon>Pezizomycotina</taxon>
        <taxon>Lecanoromycetes</taxon>
        <taxon>OSLEUM clade</taxon>
        <taxon>Lecanoromycetidae</taxon>
        <taxon>Lecanorales</taxon>
        <taxon>Lecanorineae</taxon>
        <taxon>Stereocaulaceae</taxon>
        <taxon>Lepraria</taxon>
    </lineage>
</organism>
<sequence length="159" mass="18402">MPYPTRGEMINSMTLDSRQTSGPSSQGQRSQFNILFDAMGKSSLSTNLYNALRRLREHRSFDCLWIDFLCIDQTDVRERNEQVQKMRQIYSNARMVPIWLGDLTIMALNMIKKFNQSDSAGQDYQIRAGDIYDPDAMLALGLPTFPSPEWEALHKLFER</sequence>
<proteinExistence type="predicted"/>
<dbReference type="Proteomes" id="UP001590951">
    <property type="component" value="Unassembled WGS sequence"/>
</dbReference>
<keyword evidence="4" id="KW-1185">Reference proteome</keyword>
<feature type="domain" description="Heterokaryon incompatibility" evidence="2">
    <location>
        <begin position="31"/>
        <end position="120"/>
    </location>
</feature>
<dbReference type="Pfam" id="PF06985">
    <property type="entry name" value="HET"/>
    <property type="match status" value="1"/>
</dbReference>
<comment type="caution">
    <text evidence="3">The sequence shown here is derived from an EMBL/GenBank/DDBJ whole genome shotgun (WGS) entry which is preliminary data.</text>
</comment>
<gene>
    <name evidence="3" type="ORF">ABVK25_008723</name>
</gene>